<comment type="caution">
    <text evidence="8">The sequence shown here is derived from an EMBL/GenBank/DDBJ whole genome shotgun (WGS) entry which is preliminary data.</text>
</comment>
<proteinExistence type="predicted"/>
<feature type="domain" description="HYDIN/VesB/CFA65-like Ig-like" evidence="7">
    <location>
        <begin position="489"/>
        <end position="576"/>
    </location>
</feature>
<accession>A0ABV5GQP1</accession>
<evidence type="ECO:0000256" key="5">
    <source>
        <dbReference type="ARBA" id="ARBA00023273"/>
    </source>
</evidence>
<comment type="subcellular location">
    <subcellularLocation>
        <location evidence="1">Cell projection</location>
        <location evidence="1">Cilium</location>
    </subcellularLocation>
    <subcellularLocation>
        <location evidence="2">Cytoplasm</location>
    </subcellularLocation>
</comment>
<organism evidence="8 9">
    <name type="scientific">Flavobacterium jumunjinense</name>
    <dbReference type="NCBI Taxonomy" id="998845"/>
    <lineage>
        <taxon>Bacteria</taxon>
        <taxon>Pseudomonadati</taxon>
        <taxon>Bacteroidota</taxon>
        <taxon>Flavobacteriia</taxon>
        <taxon>Flavobacteriales</taxon>
        <taxon>Flavobacteriaceae</taxon>
        <taxon>Flavobacterium</taxon>
    </lineage>
</organism>
<dbReference type="InterPro" id="IPR013783">
    <property type="entry name" value="Ig-like_fold"/>
</dbReference>
<keyword evidence="5" id="KW-0966">Cell projection</keyword>
<evidence type="ECO:0000259" key="7">
    <source>
        <dbReference type="Pfam" id="PF22544"/>
    </source>
</evidence>
<keyword evidence="9" id="KW-1185">Reference proteome</keyword>
<dbReference type="Pfam" id="PF22544">
    <property type="entry name" value="HYDIN_VesB_CFA65-like_Ig"/>
    <property type="match status" value="1"/>
</dbReference>
<dbReference type="EMBL" id="JBHMEY010000042">
    <property type="protein sequence ID" value="MFB9097306.1"/>
    <property type="molecule type" value="Genomic_DNA"/>
</dbReference>
<feature type="chain" id="PRO_5046437057" evidence="6">
    <location>
        <begin position="18"/>
        <end position="1564"/>
    </location>
</feature>
<evidence type="ECO:0000313" key="9">
    <source>
        <dbReference type="Proteomes" id="UP001589607"/>
    </source>
</evidence>
<sequence length="1564" mass="168155">MRLRLLFTLFMGYFACAQGLENFSNLTTTSSSSYLSRTWIGTDGVTWNATSARTDQTINSNAICTNNSGTISSPIYHGGMGTLSFSYVRAFTGTSSRSIEVWVNGTQVGSAITVSPTSNSIISYNQLINVSGNVSLELRTSGAQIKIDDISWTTYTACIAPADPTGNIIATASCGSAQLDYSFPSASAYWQTSATGTNTTFPTTTSFVATLSETYYVRIFNGTCWSSGVVSQMISVSNPVSITTEPISQSTTIGATATFDVVANNVGSYQWQISTDSGSSWSNIGTNTNSYTTTASILSMNGYQYRVIISGNSPCSSVISSVANLTVSSGPCLDQANFTSTPSGWLDTNVSYASNEVSFASHTGELTTLAVSYPTSLTFDLRRTGNSSLKTMYVEVSTTTQGGTYTTVAAYDHSNTTSGSTTMCTVNLSAYTSFANVYVRFRKQSSTTSPWYFQNINVFCGTPPSGPEINVTGNGLSIVDGDTSPTALDNTNFGSTTLGTDIIKTFVIENNGTTDLTLSLPLVLTDTSLPQEFIITQPSISIVTPGNSTFFTVRFNSAVSGLFTNTINITNDDTNESLYNFDILAIASSSPTGGTSFRPGELIFVGYDGQVNGSGADDEYLVATLVDVLPGTIFSIVNARYEAGANAGVRTNKWGGGGDDPSEAPYEATITYNGISTIPAGSIFQIRTNGSSNWFGSVSVISGTTSSVRTSEFSGNIVGGILNSPNISTSSPDQIYLVQGSFVSDGTINLNEANYYLSGNLLHGLTNRAAWVPLANACSGSSSSLSSNPRESRLPSSLTCFNVESISGSAESAYYENDKQHGIASLNQIINAVADVTNNWTLSTGRYILDPTSNSVTRAGKTFQIGASNPSGQWVGGIDTNWFNCANWEGLSVPDSGTDVIINSSAINVAEINYNSNYSDEYNDLAMANNLNILGSRLEILGDSNNRLEVFGDLLIDNVGVLDMDDSNSATLDGQIFLRGNWTNNVNETSFEEGNSTVIFKGTATQIISAVAPEGTEIFGNVILDNDFTTATSNNIISKGNLTVNPTRNLVVSSNDYVQIDNDLIVDGTLNVLNNGSLIQVNDSGVNTGNISYERITSMRRLDYVYWSSPVTGFNIDNISSNTPSNLIFSWNPTIVNSNGGIGNWIGATGNAMNNGKGYIVRGPNNFNNSFQTYTATFNNGIPHNGIVEVPISRGTYTGADYSGVNGVTITRFNDNLNLIGNPYPSSISALDFLNLNTNIEGAVRLWTHGTLPSTSISDPFYGDFNSNYTINDYIVHNGIGTTSGPAGFNGLIAGAQGFFVIMNDGTTTTENVTFNNSLRSRTYDNSQFFKTTPFDKNQNGIEKHRIWLDLIDVNNESVRTLIGYKSDATYAKDRMYDAIGIQATTANIYSLINEEKMCIQGRPLPFNTEDRVPLGVKIASAGINSIAIHTVDGLFENQDIFVEDLYLNITHDLKLSPYIFSASVGVFDDRFVLKYKGSALSNDDFINDENQLVVVSNENIEINSLLENIEAVTVYDVLGRKLYEKKNINNQTIYINNLMKNNTALIVQVKLMNDKIVTKKILY</sequence>
<gene>
    <name evidence="8" type="ORF">ACFFVF_12320</name>
</gene>
<evidence type="ECO:0000313" key="8">
    <source>
        <dbReference type="EMBL" id="MFB9097306.1"/>
    </source>
</evidence>
<evidence type="ECO:0000256" key="4">
    <source>
        <dbReference type="ARBA" id="ARBA00023069"/>
    </source>
</evidence>
<keyword evidence="3" id="KW-0963">Cytoplasm</keyword>
<dbReference type="NCBIfam" id="NF033708">
    <property type="entry name" value="T9SS_Cterm_ChiA"/>
    <property type="match status" value="1"/>
</dbReference>
<dbReference type="InterPro" id="IPR053879">
    <property type="entry name" value="HYDIN_VesB_CFA65-like_Ig"/>
</dbReference>
<evidence type="ECO:0000256" key="2">
    <source>
        <dbReference type="ARBA" id="ARBA00004496"/>
    </source>
</evidence>
<reference evidence="8 9" key="1">
    <citation type="submission" date="2024-09" db="EMBL/GenBank/DDBJ databases">
        <authorList>
            <person name="Sun Q."/>
            <person name="Mori K."/>
        </authorList>
    </citation>
    <scope>NUCLEOTIDE SEQUENCE [LARGE SCALE GENOMIC DNA]</scope>
    <source>
        <strain evidence="8 9">CECT 7955</strain>
    </source>
</reference>
<evidence type="ECO:0000256" key="6">
    <source>
        <dbReference type="SAM" id="SignalP"/>
    </source>
</evidence>
<feature type="signal peptide" evidence="6">
    <location>
        <begin position="1"/>
        <end position="17"/>
    </location>
</feature>
<name>A0ABV5GQP1_9FLAO</name>
<evidence type="ECO:0000256" key="1">
    <source>
        <dbReference type="ARBA" id="ARBA00004138"/>
    </source>
</evidence>
<keyword evidence="6" id="KW-0732">Signal</keyword>
<protein>
    <submittedName>
        <fullName evidence="8">Choice-of-anchor D domain-containing protein</fullName>
    </submittedName>
</protein>
<evidence type="ECO:0000256" key="3">
    <source>
        <dbReference type="ARBA" id="ARBA00022490"/>
    </source>
</evidence>
<dbReference type="RefSeq" id="WP_236457779.1">
    <property type="nucleotide sequence ID" value="NZ_CBCSGE010000005.1"/>
</dbReference>
<dbReference type="Proteomes" id="UP001589607">
    <property type="component" value="Unassembled WGS sequence"/>
</dbReference>
<dbReference type="NCBIfam" id="NF012200">
    <property type="entry name" value="choice_anch_D"/>
    <property type="match status" value="1"/>
</dbReference>
<dbReference type="Gene3D" id="2.60.40.10">
    <property type="entry name" value="Immunoglobulins"/>
    <property type="match status" value="1"/>
</dbReference>
<keyword evidence="4" id="KW-0969">Cilium</keyword>